<reference evidence="2 3" key="1">
    <citation type="submission" date="2016-10" db="EMBL/GenBank/DDBJ databases">
        <title>Genome sequence of Streptomyces sp. MUSC 93.</title>
        <authorList>
            <person name="Lee L.-H."/>
            <person name="Ser H.-L."/>
            <person name="Law J.W.-F."/>
        </authorList>
    </citation>
    <scope>NUCLEOTIDE SEQUENCE [LARGE SCALE GENOMIC DNA]</scope>
    <source>
        <strain evidence="2 3">MUSC 93</strain>
    </source>
</reference>
<dbReference type="RefSeq" id="WP_071366428.1">
    <property type="nucleotide sequence ID" value="NZ_MLYP01000036.1"/>
</dbReference>
<keyword evidence="3" id="KW-1185">Reference proteome</keyword>
<sequence>MKSEEIVALFDGRGRIELLLGTLENLFTRNVEGIAHALGYRLLSTEVIGRTRIRYCFERDDAPLARRRAELTIARLRAGGPVLPACEPPPPPPPSPPPPLPPESWPPLPPSR</sequence>
<feature type="compositionally biased region" description="Pro residues" evidence="1">
    <location>
        <begin position="86"/>
        <end position="112"/>
    </location>
</feature>
<organism evidence="2 3">
    <name type="scientific">Streptomyces colonosanans</name>
    <dbReference type="NCBI Taxonomy" id="1428652"/>
    <lineage>
        <taxon>Bacteria</taxon>
        <taxon>Bacillati</taxon>
        <taxon>Actinomycetota</taxon>
        <taxon>Actinomycetes</taxon>
        <taxon>Kitasatosporales</taxon>
        <taxon>Streptomycetaceae</taxon>
        <taxon>Streptomyces</taxon>
    </lineage>
</organism>
<comment type="caution">
    <text evidence="2">The sequence shown here is derived from an EMBL/GenBank/DDBJ whole genome shotgun (WGS) entry which is preliminary data.</text>
</comment>
<dbReference type="Proteomes" id="UP000179935">
    <property type="component" value="Unassembled WGS sequence"/>
</dbReference>
<dbReference type="AlphaFoldDB" id="A0A1S2PI27"/>
<accession>A0A1S2PI27</accession>
<evidence type="ECO:0000313" key="2">
    <source>
        <dbReference type="EMBL" id="OIJ92664.1"/>
    </source>
</evidence>
<evidence type="ECO:0000313" key="3">
    <source>
        <dbReference type="Proteomes" id="UP000179935"/>
    </source>
</evidence>
<evidence type="ECO:0000256" key="1">
    <source>
        <dbReference type="SAM" id="MobiDB-lite"/>
    </source>
</evidence>
<name>A0A1S2PI27_9ACTN</name>
<feature type="region of interest" description="Disordered" evidence="1">
    <location>
        <begin position="80"/>
        <end position="112"/>
    </location>
</feature>
<protein>
    <submittedName>
        <fullName evidence="2">Uncharacterized protein</fullName>
    </submittedName>
</protein>
<gene>
    <name evidence="2" type="ORF">BIV24_13015</name>
</gene>
<proteinExistence type="predicted"/>
<dbReference type="EMBL" id="MLYP01000036">
    <property type="protein sequence ID" value="OIJ92664.1"/>
    <property type="molecule type" value="Genomic_DNA"/>
</dbReference>